<evidence type="ECO:0000313" key="11">
    <source>
        <dbReference type="Proteomes" id="UP000094025"/>
    </source>
</evidence>
<dbReference type="Gene3D" id="3.40.50.10800">
    <property type="entry name" value="NadA-like"/>
    <property type="match status" value="3"/>
</dbReference>
<keyword evidence="4 9" id="KW-0662">Pyridine nucleotide biosynthesis</keyword>
<feature type="binding site" evidence="9">
    <location>
        <position position="229"/>
    </location>
    <ligand>
        <name>[4Fe-4S] cluster</name>
        <dbReference type="ChEBI" id="CHEBI:49883"/>
    </ligand>
</feature>
<dbReference type="OrthoDB" id="9801204at2"/>
<keyword evidence="7 9" id="KW-0408">Iron</keyword>
<feature type="binding site" evidence="9">
    <location>
        <begin position="255"/>
        <end position="257"/>
    </location>
    <ligand>
        <name>iminosuccinate</name>
        <dbReference type="ChEBI" id="CHEBI:77875"/>
    </ligand>
</feature>
<dbReference type="UniPathway" id="UPA00253">
    <property type="reaction ID" value="UER00327"/>
</dbReference>
<dbReference type="Proteomes" id="UP000094025">
    <property type="component" value="Unassembled WGS sequence"/>
</dbReference>
<evidence type="ECO:0000256" key="6">
    <source>
        <dbReference type="ARBA" id="ARBA00022723"/>
    </source>
</evidence>
<accession>A0A178Y0K3</accession>
<dbReference type="GO" id="GO:0046872">
    <property type="term" value="F:metal ion binding"/>
    <property type="evidence" value="ECO:0007669"/>
    <property type="project" value="UniProtKB-KW"/>
</dbReference>
<dbReference type="NCBIfam" id="NF006878">
    <property type="entry name" value="PRK09375.1-2"/>
    <property type="match status" value="1"/>
</dbReference>
<dbReference type="NCBIfam" id="NF006879">
    <property type="entry name" value="PRK09375.1-4"/>
    <property type="match status" value="1"/>
</dbReference>
<evidence type="ECO:0000256" key="5">
    <source>
        <dbReference type="ARBA" id="ARBA00022679"/>
    </source>
</evidence>
<dbReference type="NCBIfam" id="TIGR00550">
    <property type="entry name" value="nadA"/>
    <property type="match status" value="1"/>
</dbReference>
<dbReference type="STRING" id="1472378.AU381_01560"/>
<feature type="binding site" evidence="9">
    <location>
        <position position="315"/>
    </location>
    <ligand>
        <name>[4Fe-4S] cluster</name>
        <dbReference type="ChEBI" id="CHEBI:49883"/>
    </ligand>
</feature>
<proteinExistence type="inferred from homology"/>
<name>A0A178Y0K3_9HYPH</name>
<comment type="cofactor">
    <cofactor evidence="9">
        <name>[4Fe-4S] cluster</name>
        <dbReference type="ChEBI" id="CHEBI:49883"/>
    </cofactor>
    <text evidence="9">Binds 1 [4Fe-4S] cluster per subunit.</text>
</comment>
<keyword evidence="5 9" id="KW-0808">Transferase</keyword>
<evidence type="ECO:0000256" key="8">
    <source>
        <dbReference type="ARBA" id="ARBA00023014"/>
    </source>
</evidence>
<keyword evidence="11" id="KW-1185">Reference proteome</keyword>
<dbReference type="Pfam" id="PF02445">
    <property type="entry name" value="NadA"/>
    <property type="match status" value="1"/>
</dbReference>
<evidence type="ECO:0000256" key="1">
    <source>
        <dbReference type="ARBA" id="ARBA00005065"/>
    </source>
</evidence>
<evidence type="ECO:0000313" key="10">
    <source>
        <dbReference type="EMBL" id="OAP40622.1"/>
    </source>
</evidence>
<dbReference type="GO" id="GO:0051539">
    <property type="term" value="F:4 iron, 4 sulfur cluster binding"/>
    <property type="evidence" value="ECO:0007669"/>
    <property type="project" value="UniProtKB-KW"/>
</dbReference>
<feature type="binding site" evidence="9">
    <location>
        <position position="272"/>
    </location>
    <ligand>
        <name>iminosuccinate</name>
        <dbReference type="ChEBI" id="CHEBI:77875"/>
    </ligand>
</feature>
<dbReference type="InterPro" id="IPR003473">
    <property type="entry name" value="NadA"/>
</dbReference>
<comment type="similarity">
    <text evidence="9">Belongs to the quinolinate synthase family. Type 2 subfamily.</text>
</comment>
<reference evidence="10 11" key="1">
    <citation type="journal article" date="2016" name="Int. J. Syst. Evol. Microbiol.">
        <title>Ensifer glycinis sp. nov., an novel rhizobial species associated with Glycine spp.</title>
        <authorList>
            <person name="Yan H."/>
            <person name="Yan J."/>
            <person name="Sui X.H."/>
            <person name="Wang E.T."/>
            <person name="Chen W.X."/>
            <person name="Zhang X.X."/>
            <person name="Chen W.F."/>
        </authorList>
    </citation>
    <scope>NUCLEOTIDE SEQUENCE [LARGE SCALE GENOMIC DNA]</scope>
    <source>
        <strain evidence="10 11">CCBAU 23380</strain>
    </source>
</reference>
<keyword evidence="9" id="KW-0963">Cytoplasm</keyword>
<dbReference type="GO" id="GO:0005829">
    <property type="term" value="C:cytosol"/>
    <property type="evidence" value="ECO:0007669"/>
    <property type="project" value="TreeGrafter"/>
</dbReference>
<feature type="binding site" evidence="9">
    <location>
        <position position="81"/>
    </location>
    <ligand>
        <name>iminosuccinate</name>
        <dbReference type="ChEBI" id="CHEBI:77875"/>
    </ligand>
</feature>
<comment type="pathway">
    <text evidence="1 9">Cofactor biosynthesis; NAD(+) biosynthesis; quinolinate from iminoaspartate: step 1/1.</text>
</comment>
<dbReference type="PANTHER" id="PTHR30573">
    <property type="entry name" value="QUINOLINATE SYNTHETASE A"/>
    <property type="match status" value="1"/>
</dbReference>
<dbReference type="GO" id="GO:0034628">
    <property type="term" value="P:'de novo' NAD+ biosynthetic process from L-aspartate"/>
    <property type="evidence" value="ECO:0007669"/>
    <property type="project" value="TreeGrafter"/>
</dbReference>
<dbReference type="InterPro" id="IPR036094">
    <property type="entry name" value="NadA_sf"/>
</dbReference>
<dbReference type="HAMAP" id="MF_00568">
    <property type="entry name" value="NadA_type2"/>
    <property type="match status" value="1"/>
</dbReference>
<organism evidence="10 11">
    <name type="scientific">Sinorhizobium glycinis</name>
    <dbReference type="NCBI Taxonomy" id="1472378"/>
    <lineage>
        <taxon>Bacteria</taxon>
        <taxon>Pseudomonadati</taxon>
        <taxon>Pseudomonadota</taxon>
        <taxon>Alphaproteobacteria</taxon>
        <taxon>Hyphomicrobiales</taxon>
        <taxon>Rhizobiaceae</taxon>
        <taxon>Sinorhizobium/Ensifer group</taxon>
        <taxon>Sinorhizobium</taxon>
    </lineage>
</organism>
<dbReference type="SUPFAM" id="SSF142754">
    <property type="entry name" value="NadA-like"/>
    <property type="match status" value="1"/>
</dbReference>
<dbReference type="GO" id="GO:0008987">
    <property type="term" value="F:quinolinate synthetase A activity"/>
    <property type="evidence" value="ECO:0007669"/>
    <property type="project" value="UniProtKB-UniRule"/>
</dbReference>
<gene>
    <name evidence="9" type="primary">nadA</name>
    <name evidence="10" type="ORF">AU381_01560</name>
</gene>
<feature type="binding site" evidence="9">
    <location>
        <position position="99"/>
    </location>
    <ligand>
        <name>iminosuccinate</name>
        <dbReference type="ChEBI" id="CHEBI:77875"/>
    </ligand>
</feature>
<protein>
    <recommendedName>
        <fullName evidence="2 9">Quinolinate synthase</fullName>
        <ecNumber evidence="2 9">2.5.1.72</ecNumber>
    </recommendedName>
</protein>
<dbReference type="EC" id="2.5.1.72" evidence="2 9"/>
<comment type="function">
    <text evidence="9">Catalyzes the condensation of iminoaspartate with dihydroxyacetone phosphate to form quinolinate.</text>
</comment>
<dbReference type="AlphaFoldDB" id="A0A178Y0K3"/>
<feature type="binding site" evidence="9">
    <location>
        <position position="187"/>
    </location>
    <ligand>
        <name>iminosuccinate</name>
        <dbReference type="ChEBI" id="CHEBI:77875"/>
    </ligand>
</feature>
<dbReference type="PANTHER" id="PTHR30573:SF0">
    <property type="entry name" value="QUINOLINATE SYNTHASE, CHLOROPLASTIC"/>
    <property type="match status" value="1"/>
</dbReference>
<comment type="subcellular location">
    <subcellularLocation>
        <location evidence="9">Cytoplasm</location>
    </subcellularLocation>
</comment>
<evidence type="ECO:0000256" key="7">
    <source>
        <dbReference type="ARBA" id="ARBA00023004"/>
    </source>
</evidence>
<comment type="caution">
    <text evidence="10">The sequence shown here is derived from an EMBL/GenBank/DDBJ whole genome shotgun (WGS) entry which is preliminary data.</text>
</comment>
<sequence length="359" mass="39758">MTSLDLRADVAPAPAFLSAAARYGIIERPDLTFTPAIARETEHLYERVKDFIPPFEWAAYAPYVHAINRLKKERNAVILAHNYQTPDIFHCVADIVGDSLQLARDATRVDAEIIVQCGVHFMAETSKLLNPEKTVLIPDAKAGCSLSESITGADVRLLKERYPGVPVVTYVNTSADVKAETDICCTSSNVLAVVESLESDTVLCIPDEYLAMNVARQTNKKILTWKGHCEVHERFTAAELLAYKEANPGIEIIGHPECHPDVIEVCDFSGSTSGMINYVKDKRPQRVLLVTECSMASNIQAEVQGVDFVKPCNLCPHMKRITLPKILDSLLNMTEEVLVEPAIADRARLAVERMVNLKQ</sequence>
<evidence type="ECO:0000256" key="9">
    <source>
        <dbReference type="HAMAP-Rule" id="MF_00568"/>
    </source>
</evidence>
<evidence type="ECO:0000256" key="3">
    <source>
        <dbReference type="ARBA" id="ARBA00022485"/>
    </source>
</evidence>
<feature type="binding site" evidence="9">
    <location>
        <position position="144"/>
    </location>
    <ligand>
        <name>[4Fe-4S] cluster</name>
        <dbReference type="ChEBI" id="CHEBI:49883"/>
    </ligand>
</feature>
<comment type="catalytic activity">
    <reaction evidence="9">
        <text>iminosuccinate + dihydroxyacetone phosphate = quinolinate + phosphate + 2 H2O + H(+)</text>
        <dbReference type="Rhea" id="RHEA:25888"/>
        <dbReference type="ChEBI" id="CHEBI:15377"/>
        <dbReference type="ChEBI" id="CHEBI:15378"/>
        <dbReference type="ChEBI" id="CHEBI:29959"/>
        <dbReference type="ChEBI" id="CHEBI:43474"/>
        <dbReference type="ChEBI" id="CHEBI:57642"/>
        <dbReference type="ChEBI" id="CHEBI:77875"/>
        <dbReference type="EC" id="2.5.1.72"/>
    </reaction>
</comment>
<evidence type="ECO:0000256" key="4">
    <source>
        <dbReference type="ARBA" id="ARBA00022642"/>
    </source>
</evidence>
<keyword evidence="6 9" id="KW-0479">Metal-binding</keyword>
<dbReference type="RefSeq" id="WP_064240930.1">
    <property type="nucleotide sequence ID" value="NZ_LPUX01000053.1"/>
</dbReference>
<keyword evidence="8 9" id="KW-0411">Iron-sulfur</keyword>
<dbReference type="InterPro" id="IPR023066">
    <property type="entry name" value="Quinolinate_synth_type2"/>
</dbReference>
<feature type="binding site" evidence="9">
    <location>
        <begin position="170"/>
        <end position="172"/>
    </location>
    <ligand>
        <name>iminosuccinate</name>
        <dbReference type="ChEBI" id="CHEBI:77875"/>
    </ligand>
</feature>
<keyword evidence="3 9" id="KW-0004">4Fe-4S</keyword>
<evidence type="ECO:0000256" key="2">
    <source>
        <dbReference type="ARBA" id="ARBA00012669"/>
    </source>
</evidence>
<dbReference type="EMBL" id="LPUX01000053">
    <property type="protein sequence ID" value="OAP40622.1"/>
    <property type="molecule type" value="Genomic_DNA"/>
</dbReference>